<evidence type="ECO:0000256" key="1">
    <source>
        <dbReference type="SAM" id="MobiDB-lite"/>
    </source>
</evidence>
<dbReference type="Pfam" id="PF17780">
    <property type="entry name" value="OCRE"/>
    <property type="match status" value="1"/>
</dbReference>
<dbReference type="PANTHER" id="PTHR13138">
    <property type="entry name" value="PROTEIN LIN1"/>
    <property type="match status" value="1"/>
</dbReference>
<feature type="region of interest" description="Disordered" evidence="1">
    <location>
        <begin position="204"/>
        <end position="226"/>
    </location>
</feature>
<dbReference type="SMR" id="A0A843XCN5"/>
<dbReference type="EMBL" id="NMUH01007319">
    <property type="protein sequence ID" value="MQM17055.1"/>
    <property type="molecule type" value="Genomic_DNA"/>
</dbReference>
<dbReference type="InterPro" id="IPR039905">
    <property type="entry name" value="CD2BP2/Lin1"/>
</dbReference>
<dbReference type="OrthoDB" id="331341at2759"/>
<feature type="region of interest" description="Disordered" evidence="1">
    <location>
        <begin position="1"/>
        <end position="79"/>
    </location>
</feature>
<dbReference type="GO" id="GO:0005682">
    <property type="term" value="C:U5 snRNP"/>
    <property type="evidence" value="ECO:0007669"/>
    <property type="project" value="InterPro"/>
</dbReference>
<evidence type="ECO:0000313" key="4">
    <source>
        <dbReference type="Proteomes" id="UP000652761"/>
    </source>
</evidence>
<feature type="domain" description="OCRE" evidence="2">
    <location>
        <begin position="357"/>
        <end position="405"/>
    </location>
</feature>
<reference evidence="3" key="1">
    <citation type="submission" date="2017-07" db="EMBL/GenBank/DDBJ databases">
        <title>Taro Niue Genome Assembly and Annotation.</title>
        <authorList>
            <person name="Atibalentja N."/>
            <person name="Keating K."/>
            <person name="Fields C.J."/>
        </authorList>
    </citation>
    <scope>NUCLEOTIDE SEQUENCE</scope>
    <source>
        <strain evidence="3">Niue_2</strain>
        <tissue evidence="3">Leaf</tissue>
    </source>
</reference>
<dbReference type="Proteomes" id="UP000652761">
    <property type="component" value="Unassembled WGS sequence"/>
</dbReference>
<organism evidence="3 4">
    <name type="scientific">Colocasia esculenta</name>
    <name type="common">Wild taro</name>
    <name type="synonym">Arum esculentum</name>
    <dbReference type="NCBI Taxonomy" id="4460"/>
    <lineage>
        <taxon>Eukaryota</taxon>
        <taxon>Viridiplantae</taxon>
        <taxon>Streptophyta</taxon>
        <taxon>Embryophyta</taxon>
        <taxon>Tracheophyta</taxon>
        <taxon>Spermatophyta</taxon>
        <taxon>Magnoliopsida</taxon>
        <taxon>Liliopsida</taxon>
        <taxon>Araceae</taxon>
        <taxon>Aroideae</taxon>
        <taxon>Colocasieae</taxon>
        <taxon>Colocasia</taxon>
    </lineage>
</organism>
<name>A0A843XCN5_COLES</name>
<proteinExistence type="predicted"/>
<evidence type="ECO:0000313" key="3">
    <source>
        <dbReference type="EMBL" id="MQM17055.1"/>
    </source>
</evidence>
<feature type="region of interest" description="Disordered" evidence="1">
    <location>
        <begin position="326"/>
        <end position="356"/>
    </location>
</feature>
<gene>
    <name evidence="3" type="ORF">Taro_050022</name>
</gene>
<keyword evidence="4" id="KW-1185">Reference proteome</keyword>
<evidence type="ECO:0000259" key="2">
    <source>
        <dbReference type="Pfam" id="PF17780"/>
    </source>
</evidence>
<sequence>MAERAGASLKRSFPEEEDDDDDGGRPPQERKVRFPKGKKARRGNEVATGGNEDENAGAFGRWMNPEHAAKERAKRRSLKRENDLFKDQVGAGGVEDIARAEVHYEVNDSFEDDGIKIEPFNLKQEREEGYFDTEGNYVEYVAKDEIKDAWLDNIEVDPTLAEKKYEKTTQEEEYEDLSSEDIGKMKRRIANALRPGETVLQALKRLKGTSGSKKEKMPEEAKRTFDQLTDDAMKLMESGEYNVYYEKQETFEREAEGYERLVHAREGTSRNSTNGSYEFASGEDMFSDGVVAENPSHSEFATGALQASEITANVSSVDGDAAFDMFGDDDEDTTTKPPEASESLQNQHPEKADEGCETDYKFDESSGYYYSSSLGYYYDPVSGLYCCAASGKWYSFNEQTGAYDEIRADGSHQTAEPLVFR</sequence>
<dbReference type="PANTHER" id="PTHR13138:SF3">
    <property type="entry name" value="CD2 ANTIGEN CYTOPLASMIC TAIL-BINDING PROTEIN 2"/>
    <property type="match status" value="1"/>
</dbReference>
<accession>A0A843XCN5</accession>
<dbReference type="AlphaFoldDB" id="A0A843XCN5"/>
<protein>
    <recommendedName>
        <fullName evidence="2">OCRE domain-containing protein</fullName>
    </recommendedName>
</protein>
<comment type="caution">
    <text evidence="3">The sequence shown here is derived from an EMBL/GenBank/DDBJ whole genome shotgun (WGS) entry which is preliminary data.</text>
</comment>
<feature type="compositionally biased region" description="Basic and acidic residues" evidence="1">
    <location>
        <begin position="212"/>
        <end position="225"/>
    </location>
</feature>
<feature type="compositionally biased region" description="Basic and acidic residues" evidence="1">
    <location>
        <begin position="23"/>
        <end position="32"/>
    </location>
</feature>
<dbReference type="InterPro" id="IPR041591">
    <property type="entry name" value="OCRE"/>
</dbReference>